<dbReference type="SUPFAM" id="SSF117281">
    <property type="entry name" value="Kelch motif"/>
    <property type="match status" value="1"/>
</dbReference>
<evidence type="ECO:0000313" key="3">
    <source>
        <dbReference type="Proteomes" id="UP001497444"/>
    </source>
</evidence>
<accession>A0ABP0WK49</accession>
<dbReference type="Pfam" id="PF07734">
    <property type="entry name" value="FBA_1"/>
    <property type="match status" value="1"/>
</dbReference>
<sequence length="493" mass="54694">MGGRSALLNNALQRKNTHHRLRKYRAGVDNAGDVIPPQAMRRRLEISSAAMNASSTSVVLWDLLPQELEDKVLANLSLQELFKVRSVCKSFNQAIRRETFRHARRDAFKAASSSSSSTHHSRTTPIHVSEGSFGPLVFFANAALGKWEWSGYDMELQQWRKLPTLSNSCLHLPPPDRRSLKNFFIAGGDGLLCMNVANPLDSPNFEKLIVCNPLTQSTLELPPLHFRRHPVLIHIMVNHATNSFMILVAGSSSIGSQHLCRKTEVYDSLTSSWEVVSDLPGPDFGLNEYQVGVNANGIIYCVALVSDEAAVMVAADNHAATSHDTSTSNITTAAHCCKGLLAYNVKEKSWSSNSSWILPRLCPDATFATTQLLECNGSIYLFSEQELSSCKDVHFCIAKLEDGLNWMVVVDEKRKGYSRGLLVYPEYVCLAHDDHKLCVFNAVEHSVVVYDIHANTRLSLPSPSFSHKGAGFSKFYTLNPLGFVFRPSFHTAI</sequence>
<proteinExistence type="predicted"/>
<dbReference type="PANTHER" id="PTHR31672:SF2">
    <property type="entry name" value="F-BOX DOMAIN-CONTAINING PROTEIN"/>
    <property type="match status" value="1"/>
</dbReference>
<name>A0ABP0WK49_9BRYO</name>
<dbReference type="InterPro" id="IPR001810">
    <property type="entry name" value="F-box_dom"/>
</dbReference>
<dbReference type="PANTHER" id="PTHR31672">
    <property type="entry name" value="BNACNNG10540D PROTEIN"/>
    <property type="match status" value="1"/>
</dbReference>
<gene>
    <name evidence="2" type="ORF">CSSPJE1EN1_LOCUS11546</name>
</gene>
<reference evidence="2" key="1">
    <citation type="submission" date="2024-02" db="EMBL/GenBank/DDBJ databases">
        <authorList>
            <consortium name="ELIXIR-Norway"/>
            <consortium name="Elixir Norway"/>
        </authorList>
    </citation>
    <scope>NUCLEOTIDE SEQUENCE</scope>
</reference>
<evidence type="ECO:0000313" key="2">
    <source>
        <dbReference type="EMBL" id="CAK9266068.1"/>
    </source>
</evidence>
<dbReference type="Gene3D" id="2.120.10.80">
    <property type="entry name" value="Kelch-type beta propeller"/>
    <property type="match status" value="1"/>
</dbReference>
<dbReference type="SUPFAM" id="SSF81383">
    <property type="entry name" value="F-box domain"/>
    <property type="match status" value="1"/>
</dbReference>
<dbReference type="PROSITE" id="PS50181">
    <property type="entry name" value="FBOX"/>
    <property type="match status" value="1"/>
</dbReference>
<dbReference type="InterPro" id="IPR036047">
    <property type="entry name" value="F-box-like_dom_sf"/>
</dbReference>
<feature type="domain" description="F-box" evidence="1">
    <location>
        <begin position="58"/>
        <end position="103"/>
    </location>
</feature>
<keyword evidence="3" id="KW-1185">Reference proteome</keyword>
<protein>
    <recommendedName>
        <fullName evidence="1">F-box domain-containing protein</fullName>
    </recommendedName>
</protein>
<dbReference type="Proteomes" id="UP001497444">
    <property type="component" value="Chromosome 18"/>
</dbReference>
<dbReference type="InterPro" id="IPR050796">
    <property type="entry name" value="SCF_F-box_component"/>
</dbReference>
<dbReference type="SMART" id="SM00256">
    <property type="entry name" value="FBOX"/>
    <property type="match status" value="1"/>
</dbReference>
<dbReference type="EMBL" id="OZ020113">
    <property type="protein sequence ID" value="CAK9266068.1"/>
    <property type="molecule type" value="Genomic_DNA"/>
</dbReference>
<organism evidence="2 3">
    <name type="scientific">Sphagnum jensenii</name>
    <dbReference type="NCBI Taxonomy" id="128206"/>
    <lineage>
        <taxon>Eukaryota</taxon>
        <taxon>Viridiplantae</taxon>
        <taxon>Streptophyta</taxon>
        <taxon>Embryophyta</taxon>
        <taxon>Bryophyta</taxon>
        <taxon>Sphagnophytina</taxon>
        <taxon>Sphagnopsida</taxon>
        <taxon>Sphagnales</taxon>
        <taxon>Sphagnaceae</taxon>
        <taxon>Sphagnum</taxon>
    </lineage>
</organism>
<dbReference type="Pfam" id="PF00646">
    <property type="entry name" value="F-box"/>
    <property type="match status" value="1"/>
</dbReference>
<dbReference type="InterPro" id="IPR015915">
    <property type="entry name" value="Kelch-typ_b-propeller"/>
</dbReference>
<dbReference type="InterPro" id="IPR006527">
    <property type="entry name" value="F-box-assoc_dom_typ1"/>
</dbReference>
<evidence type="ECO:0000259" key="1">
    <source>
        <dbReference type="PROSITE" id="PS50181"/>
    </source>
</evidence>